<keyword evidence="2" id="KW-0238">DNA-binding</keyword>
<dbReference type="KEGG" id="ade:Adeh_1968"/>
<proteinExistence type="predicted"/>
<dbReference type="RefSeq" id="WP_011421021.1">
    <property type="nucleotide sequence ID" value="NC_007760.1"/>
</dbReference>
<feature type="domain" description="DNA binding HTH" evidence="1">
    <location>
        <begin position="59"/>
        <end position="95"/>
    </location>
</feature>
<gene>
    <name evidence="2" type="ordered locus">Adeh_1968</name>
</gene>
<accession>Q2IJA8</accession>
<dbReference type="STRING" id="290397.Adeh_1968"/>
<dbReference type="EMBL" id="CP000251">
    <property type="protein sequence ID" value="ABC81739.1"/>
    <property type="molecule type" value="Genomic_DNA"/>
</dbReference>
<dbReference type="SUPFAM" id="SSF46689">
    <property type="entry name" value="Homeodomain-like"/>
    <property type="match status" value="1"/>
</dbReference>
<evidence type="ECO:0000313" key="2">
    <source>
        <dbReference type="EMBL" id="ABC81739.1"/>
    </source>
</evidence>
<dbReference type="Proteomes" id="UP000001935">
    <property type="component" value="Chromosome"/>
</dbReference>
<dbReference type="HOGENOM" id="CLU_1944221_0_0_7"/>
<organism evidence="2 3">
    <name type="scientific">Anaeromyxobacter dehalogenans (strain 2CP-C)</name>
    <dbReference type="NCBI Taxonomy" id="290397"/>
    <lineage>
        <taxon>Bacteria</taxon>
        <taxon>Pseudomonadati</taxon>
        <taxon>Myxococcota</taxon>
        <taxon>Myxococcia</taxon>
        <taxon>Myxococcales</taxon>
        <taxon>Cystobacterineae</taxon>
        <taxon>Anaeromyxobacteraceae</taxon>
        <taxon>Anaeromyxobacter</taxon>
    </lineage>
</organism>
<dbReference type="PRINTS" id="PR01590">
    <property type="entry name" value="HTHFIS"/>
</dbReference>
<protein>
    <submittedName>
        <fullName evidence="2">DNA-binding protein Fis</fullName>
    </submittedName>
</protein>
<dbReference type="Gene3D" id="1.10.10.60">
    <property type="entry name" value="Homeodomain-like"/>
    <property type="match status" value="1"/>
</dbReference>
<dbReference type="OrthoDB" id="9804019at2"/>
<dbReference type="InterPro" id="IPR009057">
    <property type="entry name" value="Homeodomain-like_sf"/>
</dbReference>
<dbReference type="eggNOG" id="COG2204">
    <property type="taxonomic scope" value="Bacteria"/>
</dbReference>
<evidence type="ECO:0000313" key="3">
    <source>
        <dbReference type="Proteomes" id="UP000001935"/>
    </source>
</evidence>
<evidence type="ECO:0000259" key="1">
    <source>
        <dbReference type="Pfam" id="PF02954"/>
    </source>
</evidence>
<reference evidence="2" key="1">
    <citation type="submission" date="2006-01" db="EMBL/GenBank/DDBJ databases">
        <title>Complete sequence of Anaeromyxobacter dehalogenans 2CP-C.</title>
        <authorList>
            <consortium name="US DOE Joint Genome Institute"/>
            <person name="Copeland A."/>
            <person name="Lucas S."/>
            <person name="Lapidus A."/>
            <person name="Barry K."/>
            <person name="Detter J.C."/>
            <person name="Glavina T."/>
            <person name="Hammon N."/>
            <person name="Israni S."/>
            <person name="Pitluck S."/>
            <person name="Brettin T."/>
            <person name="Bruce D."/>
            <person name="Han C."/>
            <person name="Tapia R."/>
            <person name="Gilna P."/>
            <person name="Kiss H."/>
            <person name="Schmutz J."/>
            <person name="Larimer F."/>
            <person name="Land M."/>
            <person name="Kyrpides N."/>
            <person name="Anderson I."/>
            <person name="Sanford R.A."/>
            <person name="Ritalahti K.M."/>
            <person name="Thomas H.S."/>
            <person name="Kirby J.R."/>
            <person name="Zhulin I.B."/>
            <person name="Loeffler F.E."/>
            <person name="Richardson P."/>
        </authorList>
    </citation>
    <scope>NUCLEOTIDE SEQUENCE</scope>
    <source>
        <strain evidence="2">2CP-C</strain>
    </source>
</reference>
<dbReference type="GO" id="GO:0043565">
    <property type="term" value="F:sequence-specific DNA binding"/>
    <property type="evidence" value="ECO:0007669"/>
    <property type="project" value="InterPro"/>
</dbReference>
<name>Q2IJA8_ANADE</name>
<dbReference type="AlphaFoldDB" id="Q2IJA8"/>
<dbReference type="InterPro" id="IPR002197">
    <property type="entry name" value="HTH_Fis"/>
</dbReference>
<dbReference type="Pfam" id="PF02954">
    <property type="entry name" value="HTH_8"/>
    <property type="match status" value="1"/>
</dbReference>
<sequence length="132" mass="13950">MERNRTIVIEADPERRQQLSQLLVASGFDVTVSADLAAALLEAARATPPSDGQPARRPTLSEIERRYAREILRATGGNKTRAAEILGIDRKTLYRLIGAVPVRQAEAAAPVNGVNGIDAAAPAVAAGRVNGV</sequence>